<gene>
    <name evidence="2" type="ORF">GCM10009745_61250</name>
</gene>
<comment type="caution">
    <text evidence="2">The sequence shown here is derived from an EMBL/GenBank/DDBJ whole genome shotgun (WGS) entry which is preliminary data.</text>
</comment>
<name>A0ABP4UK59_9ACTN</name>
<dbReference type="EMBL" id="BAAANF010000020">
    <property type="protein sequence ID" value="GAA1705346.1"/>
    <property type="molecule type" value="Genomic_DNA"/>
</dbReference>
<evidence type="ECO:0000313" key="2">
    <source>
        <dbReference type="EMBL" id="GAA1705346.1"/>
    </source>
</evidence>
<dbReference type="RefSeq" id="WP_344159456.1">
    <property type="nucleotide sequence ID" value="NZ_BAAANF010000020.1"/>
</dbReference>
<accession>A0ABP4UK59</accession>
<feature type="chain" id="PRO_5045316668" evidence="1">
    <location>
        <begin position="25"/>
        <end position="418"/>
    </location>
</feature>
<keyword evidence="1" id="KW-0732">Signal</keyword>
<organism evidence="2 3">
    <name type="scientific">Kribbella yunnanensis</name>
    <dbReference type="NCBI Taxonomy" id="190194"/>
    <lineage>
        <taxon>Bacteria</taxon>
        <taxon>Bacillati</taxon>
        <taxon>Actinomycetota</taxon>
        <taxon>Actinomycetes</taxon>
        <taxon>Propionibacteriales</taxon>
        <taxon>Kribbellaceae</taxon>
        <taxon>Kribbella</taxon>
    </lineage>
</organism>
<protein>
    <submittedName>
        <fullName evidence="2">Uncharacterized protein</fullName>
    </submittedName>
</protein>
<sequence length="418" mass="44909">MQKLAATTAAAVLLTAGLSTPAQAADPPAPPTDVQVSWAGDKVRVTWEDTGQANMVYLTSPGYAYLAAEPPADAPNEVLLDPRNIRDQAEMRIAVRTIVDRQESTSAHTPLFDTHRVPKPTILSAASSSGSSVRMWLRQDEVTDKNPNDPLDHPAGAWLRATISGPAAGEQREFLIPSGTQHADVPVRPGAVTIKLSASNEWGSFPVYGTVQVGTMRVSAALPARASWQMFTITGRVHMSEPTAGEAIAVAIQARPNAASPWKFVTGTSAQTGSTIIPATLGAAGGQEYRLWVSETSVLRDNTFLLTPAASTTGKFVRRNALIDRAEFFPTRAPASTTVTLYVHVGPELPMKAALQKWDGKQWRYLRAVQLDAKGNAKIPMRTPLRGTAKYRIATPPVKYKGLPVDATTSLPFTLTVR</sequence>
<keyword evidence="3" id="KW-1185">Reference proteome</keyword>
<proteinExistence type="predicted"/>
<dbReference type="Proteomes" id="UP001500280">
    <property type="component" value="Unassembled WGS sequence"/>
</dbReference>
<evidence type="ECO:0000256" key="1">
    <source>
        <dbReference type="SAM" id="SignalP"/>
    </source>
</evidence>
<reference evidence="3" key="1">
    <citation type="journal article" date="2019" name="Int. J. Syst. Evol. Microbiol.">
        <title>The Global Catalogue of Microorganisms (GCM) 10K type strain sequencing project: providing services to taxonomists for standard genome sequencing and annotation.</title>
        <authorList>
            <consortium name="The Broad Institute Genomics Platform"/>
            <consortium name="The Broad Institute Genome Sequencing Center for Infectious Disease"/>
            <person name="Wu L."/>
            <person name="Ma J."/>
        </authorList>
    </citation>
    <scope>NUCLEOTIDE SEQUENCE [LARGE SCALE GENOMIC DNA]</scope>
    <source>
        <strain evidence="3">JCM 14307</strain>
    </source>
</reference>
<evidence type="ECO:0000313" key="3">
    <source>
        <dbReference type="Proteomes" id="UP001500280"/>
    </source>
</evidence>
<feature type="signal peptide" evidence="1">
    <location>
        <begin position="1"/>
        <end position="24"/>
    </location>
</feature>